<dbReference type="InterPro" id="IPR000340">
    <property type="entry name" value="Dual-sp_phosphatase_cat-dom"/>
</dbReference>
<keyword evidence="14" id="KW-1185">Reference proteome</keyword>
<dbReference type="FunFam" id="3.90.190.10:FF:000056">
    <property type="entry name" value="Dual specificity phosphatase 12"/>
    <property type="match status" value="1"/>
</dbReference>
<evidence type="ECO:0008006" key="15">
    <source>
        <dbReference type="Google" id="ProtNLM"/>
    </source>
</evidence>
<dbReference type="SUPFAM" id="SSF52799">
    <property type="entry name" value="(Phosphotyrosine protein) phosphatases II"/>
    <property type="match status" value="1"/>
</dbReference>
<dbReference type="Gene3D" id="3.90.190.10">
    <property type="entry name" value="Protein tyrosine phosphatase superfamily"/>
    <property type="match status" value="1"/>
</dbReference>
<gene>
    <name evidence="13" type="ORF">QVD17_29893</name>
</gene>
<dbReference type="EMBL" id="JAUHHV010000008">
    <property type="protein sequence ID" value="KAK1414152.1"/>
    <property type="molecule type" value="Genomic_DNA"/>
</dbReference>
<dbReference type="GO" id="GO:0005634">
    <property type="term" value="C:nucleus"/>
    <property type="evidence" value="ECO:0007669"/>
    <property type="project" value="UniProtKB-SubCell"/>
</dbReference>
<evidence type="ECO:0000256" key="2">
    <source>
        <dbReference type="ARBA" id="ARBA00004496"/>
    </source>
</evidence>
<comment type="catalytic activity">
    <reaction evidence="8">
        <text>O-phospho-L-seryl-[protein] + H2O = L-seryl-[protein] + phosphate</text>
        <dbReference type="Rhea" id="RHEA:20629"/>
        <dbReference type="Rhea" id="RHEA-COMP:9863"/>
        <dbReference type="Rhea" id="RHEA-COMP:11604"/>
        <dbReference type="ChEBI" id="CHEBI:15377"/>
        <dbReference type="ChEBI" id="CHEBI:29999"/>
        <dbReference type="ChEBI" id="CHEBI:43474"/>
        <dbReference type="ChEBI" id="CHEBI:83421"/>
        <dbReference type="EC" id="3.1.3.16"/>
    </reaction>
</comment>
<keyword evidence="5" id="KW-0378">Hydrolase</keyword>
<evidence type="ECO:0000256" key="6">
    <source>
        <dbReference type="ARBA" id="ARBA00022912"/>
    </source>
</evidence>
<comment type="similarity">
    <text evidence="3">Belongs to the protein-tyrosine phosphatase family. Non-receptor class dual specificity subfamily.</text>
</comment>
<accession>A0AAD8NMJ0</accession>
<evidence type="ECO:0000256" key="4">
    <source>
        <dbReference type="ARBA" id="ARBA00022490"/>
    </source>
</evidence>
<keyword evidence="7" id="KW-0539">Nucleus</keyword>
<dbReference type="Pfam" id="PF00782">
    <property type="entry name" value="DSPc"/>
    <property type="match status" value="1"/>
</dbReference>
<proteinExistence type="inferred from homology"/>
<evidence type="ECO:0000256" key="8">
    <source>
        <dbReference type="ARBA" id="ARBA00047761"/>
    </source>
</evidence>
<dbReference type="PROSITE" id="PS50056">
    <property type="entry name" value="TYR_PHOSPHATASE_2"/>
    <property type="match status" value="1"/>
</dbReference>
<dbReference type="SMART" id="SM00195">
    <property type="entry name" value="DSPc"/>
    <property type="match status" value="1"/>
</dbReference>
<evidence type="ECO:0000256" key="3">
    <source>
        <dbReference type="ARBA" id="ARBA00008601"/>
    </source>
</evidence>
<dbReference type="PANTHER" id="PTHR10159:SF511">
    <property type="entry name" value="DUAL SPECIFICITY PROTEIN PHOSPHATASE 1"/>
    <property type="match status" value="1"/>
</dbReference>
<feature type="domain" description="Tyrosine specific protein phosphatases" evidence="12">
    <location>
        <begin position="140"/>
        <end position="197"/>
    </location>
</feature>
<dbReference type="InterPro" id="IPR000387">
    <property type="entry name" value="Tyr_Pase_dom"/>
</dbReference>
<dbReference type="PANTHER" id="PTHR10159">
    <property type="entry name" value="DUAL SPECIFICITY PROTEIN PHOSPHATASE"/>
    <property type="match status" value="1"/>
</dbReference>
<evidence type="ECO:0000313" key="14">
    <source>
        <dbReference type="Proteomes" id="UP001229421"/>
    </source>
</evidence>
<reference evidence="13" key="1">
    <citation type="journal article" date="2023" name="bioRxiv">
        <title>Improved chromosome-level genome assembly for marigold (Tagetes erecta).</title>
        <authorList>
            <person name="Jiang F."/>
            <person name="Yuan L."/>
            <person name="Wang S."/>
            <person name="Wang H."/>
            <person name="Xu D."/>
            <person name="Wang A."/>
            <person name="Fan W."/>
        </authorList>
    </citation>
    <scope>NUCLEOTIDE SEQUENCE</scope>
    <source>
        <strain evidence="13">WSJ</strain>
        <tissue evidence="13">Leaf</tissue>
    </source>
</reference>
<dbReference type="InterPro" id="IPR029021">
    <property type="entry name" value="Prot-tyrosine_phosphatase-like"/>
</dbReference>
<dbReference type="GO" id="GO:0008330">
    <property type="term" value="F:protein tyrosine/threonine phosphatase activity"/>
    <property type="evidence" value="ECO:0007669"/>
    <property type="project" value="TreeGrafter"/>
</dbReference>
<name>A0AAD8NMJ0_TARER</name>
<evidence type="ECO:0000259" key="12">
    <source>
        <dbReference type="PROSITE" id="PS50056"/>
    </source>
</evidence>
<dbReference type="AlphaFoldDB" id="A0AAD8NMJ0"/>
<feature type="domain" description="Tyrosine-protein phosphatase" evidence="11">
    <location>
        <begin position="79"/>
        <end position="219"/>
    </location>
</feature>
<keyword evidence="6" id="KW-0904">Protein phosphatase</keyword>
<dbReference type="GO" id="GO:0043409">
    <property type="term" value="P:negative regulation of MAPK cascade"/>
    <property type="evidence" value="ECO:0007669"/>
    <property type="project" value="TreeGrafter"/>
</dbReference>
<keyword evidence="4" id="KW-0963">Cytoplasm</keyword>
<dbReference type="GO" id="GO:0017017">
    <property type="term" value="F:MAP kinase tyrosine/serine/threonine phosphatase activity"/>
    <property type="evidence" value="ECO:0007669"/>
    <property type="project" value="TreeGrafter"/>
</dbReference>
<evidence type="ECO:0000313" key="13">
    <source>
        <dbReference type="EMBL" id="KAK1414152.1"/>
    </source>
</evidence>
<dbReference type="GO" id="GO:0033550">
    <property type="term" value="F:MAP kinase tyrosine phosphatase activity"/>
    <property type="evidence" value="ECO:0007669"/>
    <property type="project" value="TreeGrafter"/>
</dbReference>
<evidence type="ECO:0000256" key="10">
    <source>
        <dbReference type="ARBA" id="ARBA00051722"/>
    </source>
</evidence>
<organism evidence="13 14">
    <name type="scientific">Tagetes erecta</name>
    <name type="common">African marigold</name>
    <dbReference type="NCBI Taxonomy" id="13708"/>
    <lineage>
        <taxon>Eukaryota</taxon>
        <taxon>Viridiplantae</taxon>
        <taxon>Streptophyta</taxon>
        <taxon>Embryophyta</taxon>
        <taxon>Tracheophyta</taxon>
        <taxon>Spermatophyta</taxon>
        <taxon>Magnoliopsida</taxon>
        <taxon>eudicotyledons</taxon>
        <taxon>Gunneridae</taxon>
        <taxon>Pentapetalae</taxon>
        <taxon>asterids</taxon>
        <taxon>campanulids</taxon>
        <taxon>Asterales</taxon>
        <taxon>Asteraceae</taxon>
        <taxon>Asteroideae</taxon>
        <taxon>Heliantheae alliance</taxon>
        <taxon>Tageteae</taxon>
        <taxon>Tagetes</taxon>
    </lineage>
</organism>
<comment type="catalytic activity">
    <reaction evidence="10">
        <text>O-phospho-L-tyrosyl-[protein] + H2O = L-tyrosyl-[protein] + phosphate</text>
        <dbReference type="Rhea" id="RHEA:10684"/>
        <dbReference type="Rhea" id="RHEA-COMP:10136"/>
        <dbReference type="Rhea" id="RHEA-COMP:20101"/>
        <dbReference type="ChEBI" id="CHEBI:15377"/>
        <dbReference type="ChEBI" id="CHEBI:43474"/>
        <dbReference type="ChEBI" id="CHEBI:46858"/>
        <dbReference type="ChEBI" id="CHEBI:61978"/>
        <dbReference type="EC" id="3.1.3.48"/>
    </reaction>
</comment>
<dbReference type="GO" id="GO:0005737">
    <property type="term" value="C:cytoplasm"/>
    <property type="evidence" value="ECO:0007669"/>
    <property type="project" value="UniProtKB-SubCell"/>
</dbReference>
<evidence type="ECO:0000256" key="5">
    <source>
        <dbReference type="ARBA" id="ARBA00022801"/>
    </source>
</evidence>
<evidence type="ECO:0000256" key="9">
    <source>
        <dbReference type="ARBA" id="ARBA00048336"/>
    </source>
</evidence>
<evidence type="ECO:0000256" key="1">
    <source>
        <dbReference type="ARBA" id="ARBA00004123"/>
    </source>
</evidence>
<comment type="caution">
    <text evidence="13">The sequence shown here is derived from an EMBL/GenBank/DDBJ whole genome shotgun (WGS) entry which is preliminary data.</text>
</comment>
<dbReference type="InterPro" id="IPR020422">
    <property type="entry name" value="TYR_PHOSPHATASE_DUAL_dom"/>
</dbReference>
<dbReference type="PROSITE" id="PS50054">
    <property type="entry name" value="TYR_PHOSPHATASE_DUAL"/>
    <property type="match status" value="1"/>
</dbReference>
<comment type="subcellular location">
    <subcellularLocation>
        <location evidence="2">Cytoplasm</location>
    </subcellularLocation>
    <subcellularLocation>
        <location evidence="1">Nucleus</location>
    </subcellularLocation>
</comment>
<protein>
    <recommendedName>
        <fullName evidence="15">Dual specificity protein phosphatase 1</fullName>
    </recommendedName>
</protein>
<dbReference type="Proteomes" id="UP001229421">
    <property type="component" value="Unassembled WGS sequence"/>
</dbReference>
<evidence type="ECO:0000256" key="7">
    <source>
        <dbReference type="ARBA" id="ARBA00023242"/>
    </source>
</evidence>
<comment type="catalytic activity">
    <reaction evidence="9">
        <text>O-phospho-L-threonyl-[protein] + H2O = L-threonyl-[protein] + phosphate</text>
        <dbReference type="Rhea" id="RHEA:47004"/>
        <dbReference type="Rhea" id="RHEA-COMP:11060"/>
        <dbReference type="Rhea" id="RHEA-COMP:11605"/>
        <dbReference type="ChEBI" id="CHEBI:15377"/>
        <dbReference type="ChEBI" id="CHEBI:30013"/>
        <dbReference type="ChEBI" id="CHEBI:43474"/>
        <dbReference type="ChEBI" id="CHEBI:61977"/>
        <dbReference type="EC" id="3.1.3.16"/>
    </reaction>
</comment>
<dbReference type="GO" id="GO:0004722">
    <property type="term" value="F:protein serine/threonine phosphatase activity"/>
    <property type="evidence" value="ECO:0007669"/>
    <property type="project" value="UniProtKB-EC"/>
</dbReference>
<evidence type="ECO:0000259" key="11">
    <source>
        <dbReference type="PROSITE" id="PS50054"/>
    </source>
</evidence>
<dbReference type="CDD" id="cd14498">
    <property type="entry name" value="DSP"/>
    <property type="match status" value="1"/>
</dbReference>
<sequence>MSCDIDEVVLRINNLVALLIQLRPFHLWYVKRFVRMVVEHQVEYHVFVAMDRFDELYKERMAALLRAIYATKYVKDDNIPSQIEEGLYLGSIGAANNKTLLKSLNITHILTVASSLPPAYPNDFTYKVIDVPDREEVNIAQFFDDCFGFIDEAKRTGGVLVHCFVGRSRSVTIVVAYLMKKHGMSSSEALNLVKTKRSVAGPNSGFMLQLQNYEKCLQGTF</sequence>